<dbReference type="AlphaFoldDB" id="I7IZU5"/>
<accession>I7IZU5</accession>
<gene>
    <name evidence="2" type="ORF">BN53_04365</name>
</gene>
<evidence type="ECO:0008006" key="4">
    <source>
        <dbReference type="Google" id="ProtNLM"/>
    </source>
</evidence>
<sequence>MNKLVKKLALASACVALLSGATGALVGNNPVHAAKSPSWIKYTRKFYRVEIKKKTQVYKVIPGKYAALNRYKKAYILNPGDTVAIRARGVNWGWTINDYKHCSFRSVDDLSWFHTINYDYYPATWFDDDSDDNLFYKLTDKQFKPLKKILNTYYKNPKLLAKKSNAYFKKHHLKPIDFSK</sequence>
<comment type="caution">
    <text evidence="2">The sequence shown here is derived from an EMBL/GenBank/DDBJ whole genome shotgun (WGS) entry which is preliminary data.</text>
</comment>
<name>I7IZU5_9LACO</name>
<proteinExistence type="predicted"/>
<organism evidence="2 3">
    <name type="scientific">Lactobacillus pasteurii DSM 23907 = CRBIP 24.76</name>
    <dbReference type="NCBI Taxonomy" id="1423790"/>
    <lineage>
        <taxon>Bacteria</taxon>
        <taxon>Bacillati</taxon>
        <taxon>Bacillota</taxon>
        <taxon>Bacilli</taxon>
        <taxon>Lactobacillales</taxon>
        <taxon>Lactobacillaceae</taxon>
        <taxon>Lactobacillus</taxon>
    </lineage>
</organism>
<evidence type="ECO:0000313" key="2">
    <source>
        <dbReference type="EMBL" id="CCI85322.1"/>
    </source>
</evidence>
<dbReference type="Proteomes" id="UP000009311">
    <property type="component" value="Unassembled WGS sequence"/>
</dbReference>
<dbReference type="STRING" id="1423790.BN53_04365"/>
<evidence type="ECO:0000313" key="3">
    <source>
        <dbReference type="Proteomes" id="UP000009311"/>
    </source>
</evidence>
<dbReference type="EMBL" id="CAKD01000021">
    <property type="protein sequence ID" value="CCI85322.1"/>
    <property type="molecule type" value="Genomic_DNA"/>
</dbReference>
<feature type="signal peptide" evidence="1">
    <location>
        <begin position="1"/>
        <end position="24"/>
    </location>
</feature>
<dbReference type="PATRIC" id="fig|1423790.3.peg.907"/>
<evidence type="ECO:0000256" key="1">
    <source>
        <dbReference type="SAM" id="SignalP"/>
    </source>
</evidence>
<keyword evidence="1" id="KW-0732">Signal</keyword>
<dbReference type="eggNOG" id="ENOG5030BHX">
    <property type="taxonomic scope" value="Bacteria"/>
</dbReference>
<keyword evidence="3" id="KW-1185">Reference proteome</keyword>
<reference evidence="2 3" key="1">
    <citation type="submission" date="2012-06" db="EMBL/GenBank/DDBJ databases">
        <title>Draft Genome Sequence of Lactobacillus pasteurii CRBIP 24.76T.</title>
        <authorList>
            <person name="Cousin S."/>
            <person name="Bouchier C."/>
            <person name="Loux V."/>
            <person name="Ma L."/>
            <person name="Creno S."/>
            <person name="Bizet C."/>
            <person name="Clermont D."/>
        </authorList>
    </citation>
    <scope>NUCLEOTIDE SEQUENCE [LARGE SCALE GENOMIC DNA]</scope>
    <source>
        <strain evidence="3">CRBIP 24.76T</strain>
    </source>
</reference>
<protein>
    <recommendedName>
        <fullName evidence="4">Surface layer protein A domain-containing protein</fullName>
    </recommendedName>
</protein>
<feature type="chain" id="PRO_5039416643" description="Surface layer protein A domain-containing protein" evidence="1">
    <location>
        <begin position="25"/>
        <end position="180"/>
    </location>
</feature>
<dbReference type="RefSeq" id="WP_009559874.1">
    <property type="nucleotide sequence ID" value="NZ_AYZN01000019.1"/>
</dbReference>